<name>A0A6C0KAB4_9ZZZZ</name>
<organism evidence="10">
    <name type="scientific">viral metagenome</name>
    <dbReference type="NCBI Taxonomy" id="1070528"/>
    <lineage>
        <taxon>unclassified sequences</taxon>
        <taxon>metagenomes</taxon>
        <taxon>organismal metagenomes</taxon>
    </lineage>
</organism>
<keyword evidence="3 8" id="KW-0812">Transmembrane</keyword>
<evidence type="ECO:0000256" key="5">
    <source>
        <dbReference type="ARBA" id="ARBA00023002"/>
    </source>
</evidence>
<keyword evidence="7 8" id="KW-0472">Membrane</keyword>
<feature type="transmembrane region" description="Helical" evidence="8">
    <location>
        <begin position="193"/>
        <end position="214"/>
    </location>
</feature>
<sequence length="378" mass="44051">MKKHPGGETILKYWLNKDATLPFLEFHSEQEKANKYLRSLPVISRGNKEHDASAKFVEFRNYLLANGFYEHDKIHALKRLSELVLLFGMGSFLLKNNYWGLSVASFGWFGSRCGWVQHECGHRSFLGKKYDSIIQPIVMGLGLGSSSDSWNVGHNRHHASTQVENEDVDLKTLPLVCFNAKLIPNRFSKLIKYQYYTFLTLVCPFFIQNFWVYFSHWRFIFRRGNLGLDGKCMILSHSLLPYTLSIYADKPFLYTYITLWSSRSLTSLHLFSNFALSHSHTPLCEDNSDWVRSALDHTIDINPKNHFINYYMGFLNCQTVHHLFPTTPQFRHPDMSEKLTMWCKANGLVYNITSYQEAWTRTFQNLRVVADAQRTPDK</sequence>
<dbReference type="SUPFAM" id="SSF55856">
    <property type="entry name" value="Cytochrome b5-like heme/steroid binding domain"/>
    <property type="match status" value="1"/>
</dbReference>
<dbReference type="EMBL" id="MN740839">
    <property type="protein sequence ID" value="QHU14333.1"/>
    <property type="molecule type" value="Genomic_DNA"/>
</dbReference>
<reference evidence="10" key="1">
    <citation type="journal article" date="2020" name="Nature">
        <title>Giant virus diversity and host interactions through global metagenomics.</title>
        <authorList>
            <person name="Schulz F."/>
            <person name="Roux S."/>
            <person name="Paez-Espino D."/>
            <person name="Jungbluth S."/>
            <person name="Walsh D.A."/>
            <person name="Denef V.J."/>
            <person name="McMahon K.D."/>
            <person name="Konstantinidis K.T."/>
            <person name="Eloe-Fadrosh E.A."/>
            <person name="Kyrpides N.C."/>
            <person name="Woyke T."/>
        </authorList>
    </citation>
    <scope>NUCLEOTIDE SEQUENCE</scope>
    <source>
        <strain evidence="10">GVMAG-S-1102113-118</strain>
    </source>
</reference>
<comment type="subcellular location">
    <subcellularLocation>
        <location evidence="1">Membrane</location>
        <topology evidence="1">Multi-pass membrane protein</topology>
    </subcellularLocation>
</comment>
<dbReference type="InterPro" id="IPR036400">
    <property type="entry name" value="Cyt_B5-like_heme/steroid_sf"/>
</dbReference>
<evidence type="ECO:0000256" key="2">
    <source>
        <dbReference type="ARBA" id="ARBA00009295"/>
    </source>
</evidence>
<evidence type="ECO:0000256" key="1">
    <source>
        <dbReference type="ARBA" id="ARBA00004141"/>
    </source>
</evidence>
<keyword evidence="5" id="KW-0560">Oxidoreductase</keyword>
<dbReference type="PANTHER" id="PTHR19353">
    <property type="entry name" value="FATTY ACID DESATURASE 2"/>
    <property type="match status" value="1"/>
</dbReference>
<proteinExistence type="inferred from homology"/>
<evidence type="ECO:0000256" key="4">
    <source>
        <dbReference type="ARBA" id="ARBA00022989"/>
    </source>
</evidence>
<evidence type="ECO:0000256" key="6">
    <source>
        <dbReference type="ARBA" id="ARBA00023098"/>
    </source>
</evidence>
<evidence type="ECO:0000256" key="8">
    <source>
        <dbReference type="SAM" id="Phobius"/>
    </source>
</evidence>
<evidence type="ECO:0000256" key="7">
    <source>
        <dbReference type="ARBA" id="ARBA00023136"/>
    </source>
</evidence>
<dbReference type="GO" id="GO:0016020">
    <property type="term" value="C:membrane"/>
    <property type="evidence" value="ECO:0007669"/>
    <property type="project" value="UniProtKB-SubCell"/>
</dbReference>
<dbReference type="InterPro" id="IPR012171">
    <property type="entry name" value="Fatty_acid_desaturase"/>
</dbReference>
<accession>A0A6C0KAB4</accession>
<dbReference type="InterPro" id="IPR005804">
    <property type="entry name" value="FA_desaturase_dom"/>
</dbReference>
<feature type="domain" description="Fatty acid desaturase" evidence="9">
    <location>
        <begin position="104"/>
        <end position="352"/>
    </location>
</feature>
<evidence type="ECO:0000259" key="9">
    <source>
        <dbReference type="Pfam" id="PF00487"/>
    </source>
</evidence>
<keyword evidence="4 8" id="KW-1133">Transmembrane helix</keyword>
<dbReference type="AlphaFoldDB" id="A0A6C0KAB4"/>
<evidence type="ECO:0000313" key="10">
    <source>
        <dbReference type="EMBL" id="QHU14333.1"/>
    </source>
</evidence>
<dbReference type="Pfam" id="PF00487">
    <property type="entry name" value="FA_desaturase"/>
    <property type="match status" value="1"/>
</dbReference>
<dbReference type="GO" id="GO:0006629">
    <property type="term" value="P:lipid metabolic process"/>
    <property type="evidence" value="ECO:0007669"/>
    <property type="project" value="UniProtKB-KW"/>
</dbReference>
<keyword evidence="6" id="KW-0443">Lipid metabolism</keyword>
<evidence type="ECO:0000256" key="3">
    <source>
        <dbReference type="ARBA" id="ARBA00022692"/>
    </source>
</evidence>
<comment type="similarity">
    <text evidence="2">Belongs to the fatty acid desaturase type 1 family.</text>
</comment>
<dbReference type="PANTHER" id="PTHR19353:SF88">
    <property type="entry name" value="DELTA(5) FATTY ACID DESATURASE FAT-4"/>
    <property type="match status" value="1"/>
</dbReference>
<dbReference type="GO" id="GO:0016717">
    <property type="term" value="F:oxidoreductase activity, acting on paired donors, with oxidation of a pair of donors resulting in the reduction of molecular oxygen to two molecules of water"/>
    <property type="evidence" value="ECO:0007669"/>
    <property type="project" value="TreeGrafter"/>
</dbReference>
<protein>
    <recommendedName>
        <fullName evidence="9">Fatty acid desaturase domain-containing protein</fullName>
    </recommendedName>
</protein>